<feature type="compositionally biased region" description="Basic residues" evidence="1">
    <location>
        <begin position="1"/>
        <end position="25"/>
    </location>
</feature>
<dbReference type="EC" id="1.1.1.100" evidence="2"/>
<proteinExistence type="predicted"/>
<reference evidence="2" key="1">
    <citation type="submission" date="2020-02" db="EMBL/GenBank/DDBJ databases">
        <authorList>
            <person name="Meier V. D."/>
        </authorList>
    </citation>
    <scope>NUCLEOTIDE SEQUENCE</scope>
    <source>
        <strain evidence="2">AVDCRST_MAG54</strain>
    </source>
</reference>
<feature type="region of interest" description="Disordered" evidence="1">
    <location>
        <begin position="1"/>
        <end position="161"/>
    </location>
</feature>
<feature type="non-terminal residue" evidence="2">
    <location>
        <position position="1"/>
    </location>
</feature>
<dbReference type="EMBL" id="CADCTH010000344">
    <property type="protein sequence ID" value="CAA9265265.1"/>
    <property type="molecule type" value="Genomic_DNA"/>
</dbReference>
<feature type="compositionally biased region" description="Basic and acidic residues" evidence="1">
    <location>
        <begin position="90"/>
        <end position="117"/>
    </location>
</feature>
<gene>
    <name evidence="2" type="ORF">AVDCRST_MAG54-2683</name>
</gene>
<dbReference type="GO" id="GO:0004316">
    <property type="term" value="F:3-oxoacyl-[acyl-carrier-protein] reductase (NADPH) activity"/>
    <property type="evidence" value="ECO:0007669"/>
    <property type="project" value="UniProtKB-EC"/>
</dbReference>
<organism evidence="2">
    <name type="scientific">uncultured Actinomycetospora sp</name>
    <dbReference type="NCBI Taxonomy" id="1135996"/>
    <lineage>
        <taxon>Bacteria</taxon>
        <taxon>Bacillati</taxon>
        <taxon>Actinomycetota</taxon>
        <taxon>Actinomycetes</taxon>
        <taxon>Pseudonocardiales</taxon>
        <taxon>Pseudonocardiaceae</taxon>
        <taxon>Actinomycetospora</taxon>
        <taxon>environmental samples</taxon>
    </lineage>
</organism>
<dbReference type="AlphaFoldDB" id="A0A6J4IZL5"/>
<accession>A0A6J4IZL5</accession>
<keyword evidence="2" id="KW-0560">Oxidoreductase</keyword>
<name>A0A6J4IZL5_9PSEU</name>
<evidence type="ECO:0000256" key="1">
    <source>
        <dbReference type="SAM" id="MobiDB-lite"/>
    </source>
</evidence>
<protein>
    <submittedName>
        <fullName evidence="2">3-oxoacyl-[acyl-carrier protein] reductase</fullName>
        <ecNumber evidence="2">1.1.1.100</ecNumber>
    </submittedName>
</protein>
<sequence>GQPAQRGHRHRPHRGGVGRGHRHRPQGSVARDARGDPRDDRARWRADRQHLVARRAARAAQPRVLLSGQGRRRGADPAGGVRVRPAQRARQRDRAGDHRHPDPGRHHPRDAAGECRRSHGPPARTAGGDRIDGGLLLPRGRVPHGVDLPGRRRMVGEGQLL</sequence>
<evidence type="ECO:0000313" key="2">
    <source>
        <dbReference type="EMBL" id="CAA9265265.1"/>
    </source>
</evidence>
<feature type="non-terminal residue" evidence="2">
    <location>
        <position position="161"/>
    </location>
</feature>
<feature type="compositionally biased region" description="Basic and acidic residues" evidence="1">
    <location>
        <begin position="31"/>
        <end position="50"/>
    </location>
</feature>